<reference evidence="2 3" key="1">
    <citation type="submission" date="2016-12" db="EMBL/GenBank/DDBJ databases">
        <authorList>
            <person name="Song W.-J."/>
            <person name="Kurnit D.M."/>
        </authorList>
    </citation>
    <scope>NUCLEOTIDE SEQUENCE [LARGE SCALE GENOMIC DNA]</scope>
    <source>
        <strain evidence="2 3">HSG9</strain>
    </source>
</reference>
<dbReference type="AlphaFoldDB" id="A0A1V6LVE3"/>
<accession>A0A1V6LVE3</accession>
<keyword evidence="1" id="KW-0472">Membrane</keyword>
<evidence type="ECO:0000313" key="3">
    <source>
        <dbReference type="Proteomes" id="UP000191680"/>
    </source>
</evidence>
<dbReference type="EMBL" id="MTBC01000001">
    <property type="protein sequence ID" value="OQD43976.1"/>
    <property type="molecule type" value="Genomic_DNA"/>
</dbReference>
<dbReference type="Gene3D" id="2.20.110.10">
    <property type="entry name" value="Histone H3 K4-specific methyltransferase SET7/9 N-terminal domain"/>
    <property type="match status" value="1"/>
</dbReference>
<keyword evidence="1" id="KW-0812">Transmembrane</keyword>
<organism evidence="2 3">
    <name type="scientific">Croceivirga radicis</name>
    <dbReference type="NCBI Taxonomy" id="1929488"/>
    <lineage>
        <taxon>Bacteria</taxon>
        <taxon>Pseudomonadati</taxon>
        <taxon>Bacteroidota</taxon>
        <taxon>Flavobacteriia</taxon>
        <taxon>Flavobacteriales</taxon>
        <taxon>Flavobacteriaceae</taxon>
        <taxon>Croceivirga</taxon>
    </lineage>
</organism>
<comment type="caution">
    <text evidence="2">The sequence shown here is derived from an EMBL/GenBank/DDBJ whole genome shotgun (WGS) entry which is preliminary data.</text>
</comment>
<name>A0A1V6LVE3_9FLAO</name>
<gene>
    <name evidence="2" type="ORF">BUL40_00010</name>
</gene>
<dbReference type="OrthoDB" id="671157at2"/>
<dbReference type="InterPro" id="IPR021787">
    <property type="entry name" value="DUF3352"/>
</dbReference>
<dbReference type="Pfam" id="PF11832">
    <property type="entry name" value="DUF3352"/>
    <property type="match status" value="1"/>
</dbReference>
<dbReference type="SUPFAM" id="SSF82185">
    <property type="entry name" value="Histone H3 K4-specific methyltransferase SET7/9 N-terminal domain"/>
    <property type="match status" value="1"/>
</dbReference>
<sequence>MTRRRILWTVLSLFGIYLGYLLFVFFLQPSNNLQPIYLIPKDAVFIIESEKPVESWQKVSDSDAWAHLTSNSYFSELTENIQKLDTVFKDQHRLFKQFDGRSLFISIHMISKRDYGIFYVLDLKKIAKLKLVKSYFNTLLNDDYVLRKRLYHGQEILELLDKNTNKTLYISFIKNQLIASYTHTLVEASINQHQEPVLGRDLDFIRINEAVGYVDDFRWYIQYKYLDDYLGQYFNPLPQGLGQLSKNLKFTGFSLDLEDEILTAKGYTNSTEANESYLEALRESGTAERGVPKIAPNSTSMYVGYGFKDFETFYNNFENLLKKDSTQYRNYKEGLERVERFLKISIDDQFISWMGNEIAVLQMASALNNSKDDKALVIKVKDKNLAREQLNFVLEQIRKKTPVKFKSVEYLNHKIHFLSIKGFFKMLLGNRFNAFDKPYFTQVEDYVVFSDNPNTLKTIIAATKNGKTLENSPDYTGFENRFKNESSVFVFANLPLLYSGLYDQADFETRKQLKKNKDYIICFPLFGAQLTPEDDLFKSTLITGYVPVEQIVKNSFYGKMPSKKRPQPISKLAVEITEKVFDVKPIYPKDLNARNYQEYYKTGQIRLQVPLTDGKQDGRYKLFYPNGNRKIIGRYKKGEQTGTWRYYSLEGDLLLKKRF</sequence>
<evidence type="ECO:0000313" key="2">
    <source>
        <dbReference type="EMBL" id="OQD43976.1"/>
    </source>
</evidence>
<dbReference type="Proteomes" id="UP000191680">
    <property type="component" value="Unassembled WGS sequence"/>
</dbReference>
<keyword evidence="1" id="KW-1133">Transmembrane helix</keyword>
<keyword evidence="3" id="KW-1185">Reference proteome</keyword>
<evidence type="ECO:0000256" key="1">
    <source>
        <dbReference type="SAM" id="Phobius"/>
    </source>
</evidence>
<feature type="transmembrane region" description="Helical" evidence="1">
    <location>
        <begin position="7"/>
        <end position="27"/>
    </location>
</feature>
<protein>
    <submittedName>
        <fullName evidence="2">DUF3352 domain-containing protein</fullName>
    </submittedName>
</protein>
<proteinExistence type="predicted"/>
<dbReference type="RefSeq" id="WP_080317572.1">
    <property type="nucleotide sequence ID" value="NZ_MTBC01000001.1"/>
</dbReference>